<dbReference type="FunFam" id="3.90.79.10:FF:000024">
    <property type="entry name" value="ADP-ribose pyrophosphatase"/>
    <property type="match status" value="1"/>
</dbReference>
<dbReference type="GO" id="GO:0005829">
    <property type="term" value="C:cytosol"/>
    <property type="evidence" value="ECO:0007669"/>
    <property type="project" value="TreeGrafter"/>
</dbReference>
<evidence type="ECO:0000256" key="2">
    <source>
        <dbReference type="ARBA" id="ARBA00022801"/>
    </source>
</evidence>
<comment type="caution">
    <text evidence="5">The sequence shown here is derived from an EMBL/GenBank/DDBJ whole genome shotgun (WGS) entry which is preliminary data.</text>
</comment>
<sequence>MKLEEQKISQKTLYEGKVITVWLCDAKLPNGHISLREVVHHSGGAAVLFVKDNKILLERQFRFPYNKVIWEIPAGKLNKGEDPMLAAKRELEEETGFRAENLRHLIDIYPSPGYTDEIIYIYLADGADMVGSHLDEDEFINAQFIDISEVERMIDSGEINDAKTVAAVYKYLRSINQKQI</sequence>
<dbReference type="Pfam" id="PF00293">
    <property type="entry name" value="NUDIX"/>
    <property type="match status" value="1"/>
</dbReference>
<dbReference type="InterPro" id="IPR015797">
    <property type="entry name" value="NUDIX_hydrolase-like_dom_sf"/>
</dbReference>
<reference evidence="5" key="2">
    <citation type="journal article" date="2021" name="PeerJ">
        <title>Extensive microbial diversity within the chicken gut microbiome revealed by metagenomics and culture.</title>
        <authorList>
            <person name="Gilroy R."/>
            <person name="Ravi A."/>
            <person name="Getino M."/>
            <person name="Pursley I."/>
            <person name="Horton D.L."/>
            <person name="Alikhan N.F."/>
            <person name="Baker D."/>
            <person name="Gharbi K."/>
            <person name="Hall N."/>
            <person name="Watson M."/>
            <person name="Adriaenssens E.M."/>
            <person name="Foster-Nyarko E."/>
            <person name="Jarju S."/>
            <person name="Secka A."/>
            <person name="Antonio M."/>
            <person name="Oren A."/>
            <person name="Chaudhuri R.R."/>
            <person name="La Ragione R."/>
            <person name="Hildebrand F."/>
            <person name="Pallen M.J."/>
        </authorList>
    </citation>
    <scope>NUCLEOTIDE SEQUENCE</scope>
    <source>
        <strain evidence="5">ChiW25-3613</strain>
    </source>
</reference>
<dbReference type="InterPro" id="IPR020476">
    <property type="entry name" value="Nudix_hydrolase"/>
</dbReference>
<dbReference type="PRINTS" id="PR00502">
    <property type="entry name" value="NUDIXFAMILY"/>
</dbReference>
<dbReference type="AlphaFoldDB" id="A0A9D1DBP5"/>
<dbReference type="Proteomes" id="UP000824179">
    <property type="component" value="Unassembled WGS sequence"/>
</dbReference>
<dbReference type="PROSITE" id="PS00893">
    <property type="entry name" value="NUDIX_BOX"/>
    <property type="match status" value="1"/>
</dbReference>
<dbReference type="PANTHER" id="PTHR11839:SF18">
    <property type="entry name" value="NUDIX HYDROLASE DOMAIN-CONTAINING PROTEIN"/>
    <property type="match status" value="1"/>
</dbReference>
<dbReference type="CDD" id="cd03424">
    <property type="entry name" value="NUDIX_ADPRase_Nudt5_UGPPase_Nudt14"/>
    <property type="match status" value="1"/>
</dbReference>
<dbReference type="Gene3D" id="3.90.79.10">
    <property type="entry name" value="Nucleoside Triphosphate Pyrophosphohydrolase"/>
    <property type="match status" value="1"/>
</dbReference>
<dbReference type="PANTHER" id="PTHR11839">
    <property type="entry name" value="UDP/ADP-SUGAR PYROPHOSPHATASE"/>
    <property type="match status" value="1"/>
</dbReference>
<evidence type="ECO:0000313" key="5">
    <source>
        <dbReference type="EMBL" id="HIR40111.1"/>
    </source>
</evidence>
<evidence type="ECO:0000256" key="1">
    <source>
        <dbReference type="ARBA" id="ARBA00001946"/>
    </source>
</evidence>
<proteinExistence type="inferred from homology"/>
<keyword evidence="2 3" id="KW-0378">Hydrolase</keyword>
<dbReference type="EMBL" id="DVHB01000123">
    <property type="protein sequence ID" value="HIR40111.1"/>
    <property type="molecule type" value="Genomic_DNA"/>
</dbReference>
<dbReference type="GO" id="GO:0006753">
    <property type="term" value="P:nucleoside phosphate metabolic process"/>
    <property type="evidence" value="ECO:0007669"/>
    <property type="project" value="TreeGrafter"/>
</dbReference>
<protein>
    <submittedName>
        <fullName evidence="5">NUDIX hydrolase</fullName>
    </submittedName>
</protein>
<dbReference type="InterPro" id="IPR000086">
    <property type="entry name" value="NUDIX_hydrolase_dom"/>
</dbReference>
<feature type="domain" description="Nudix hydrolase" evidence="4">
    <location>
        <begin position="39"/>
        <end position="167"/>
    </location>
</feature>
<name>A0A9D1DBP5_9FIRM</name>
<dbReference type="GO" id="GO:0016462">
    <property type="term" value="F:pyrophosphatase activity"/>
    <property type="evidence" value="ECO:0007669"/>
    <property type="project" value="UniProtKB-ARBA"/>
</dbReference>
<comment type="similarity">
    <text evidence="3">Belongs to the Nudix hydrolase family.</text>
</comment>
<dbReference type="InterPro" id="IPR020084">
    <property type="entry name" value="NUDIX_hydrolase_CS"/>
</dbReference>
<dbReference type="SUPFAM" id="SSF55811">
    <property type="entry name" value="Nudix"/>
    <property type="match status" value="1"/>
</dbReference>
<gene>
    <name evidence="5" type="ORF">IAB90_07010</name>
</gene>
<dbReference type="PROSITE" id="PS51462">
    <property type="entry name" value="NUDIX"/>
    <property type="match status" value="1"/>
</dbReference>
<evidence type="ECO:0000313" key="6">
    <source>
        <dbReference type="Proteomes" id="UP000824179"/>
    </source>
</evidence>
<reference evidence="5" key="1">
    <citation type="submission" date="2020-10" db="EMBL/GenBank/DDBJ databases">
        <authorList>
            <person name="Gilroy R."/>
        </authorList>
    </citation>
    <scope>NUCLEOTIDE SEQUENCE</scope>
    <source>
        <strain evidence="5">ChiW25-3613</strain>
    </source>
</reference>
<comment type="cofactor">
    <cofactor evidence="1">
        <name>Mg(2+)</name>
        <dbReference type="ChEBI" id="CHEBI:18420"/>
    </cofactor>
</comment>
<organism evidence="5 6">
    <name type="scientific">Candidatus Coproplasma stercoripullorum</name>
    <dbReference type="NCBI Taxonomy" id="2840751"/>
    <lineage>
        <taxon>Bacteria</taxon>
        <taxon>Bacillati</taxon>
        <taxon>Bacillota</taxon>
        <taxon>Clostridia</taxon>
        <taxon>Eubacteriales</taxon>
        <taxon>Candidatus Coproplasma</taxon>
    </lineage>
</organism>
<evidence type="ECO:0000256" key="3">
    <source>
        <dbReference type="RuleBase" id="RU003476"/>
    </source>
</evidence>
<evidence type="ECO:0000259" key="4">
    <source>
        <dbReference type="PROSITE" id="PS51462"/>
    </source>
</evidence>
<accession>A0A9D1DBP5</accession>
<dbReference type="GO" id="GO:0019693">
    <property type="term" value="P:ribose phosphate metabolic process"/>
    <property type="evidence" value="ECO:0007669"/>
    <property type="project" value="TreeGrafter"/>
</dbReference>